<evidence type="ECO:0000256" key="6">
    <source>
        <dbReference type="ARBA" id="ARBA00022692"/>
    </source>
</evidence>
<dbReference type="SUPFAM" id="SSF158472">
    <property type="entry name" value="HAMP domain-like"/>
    <property type="match status" value="1"/>
</dbReference>
<comment type="subcellular location">
    <subcellularLocation>
        <location evidence="2">Cell membrane</location>
    </subcellularLocation>
</comment>
<gene>
    <name evidence="13" type="ORF">ACFFSA_38730</name>
</gene>
<feature type="domain" description="HAMP" evidence="12">
    <location>
        <begin position="114"/>
        <end position="167"/>
    </location>
</feature>
<comment type="catalytic activity">
    <reaction evidence="1">
        <text>ATP + protein L-histidine = ADP + protein N-phospho-L-histidine.</text>
        <dbReference type="EC" id="2.7.13.3"/>
    </reaction>
</comment>
<dbReference type="PANTHER" id="PTHR45436">
    <property type="entry name" value="SENSOR HISTIDINE KINASE YKOH"/>
    <property type="match status" value="1"/>
</dbReference>
<evidence type="ECO:0000256" key="8">
    <source>
        <dbReference type="ARBA" id="ARBA00022989"/>
    </source>
</evidence>
<dbReference type="SUPFAM" id="SSF55874">
    <property type="entry name" value="ATPase domain of HSP90 chaperone/DNA topoisomerase II/histidine kinase"/>
    <property type="match status" value="1"/>
</dbReference>
<dbReference type="InterPro" id="IPR003594">
    <property type="entry name" value="HATPase_dom"/>
</dbReference>
<dbReference type="InterPro" id="IPR036097">
    <property type="entry name" value="HisK_dim/P_sf"/>
</dbReference>
<dbReference type="Gene3D" id="3.30.565.10">
    <property type="entry name" value="Histidine kinase-like ATPase, C-terminal domain"/>
    <property type="match status" value="1"/>
</dbReference>
<dbReference type="EC" id="2.7.13.3" evidence="3"/>
<dbReference type="InterPro" id="IPR036890">
    <property type="entry name" value="HATPase_C_sf"/>
</dbReference>
<dbReference type="PROSITE" id="PS50109">
    <property type="entry name" value="HIS_KIN"/>
    <property type="match status" value="1"/>
</dbReference>
<dbReference type="InterPro" id="IPR005467">
    <property type="entry name" value="His_kinase_dom"/>
</dbReference>
<dbReference type="SMART" id="SM00304">
    <property type="entry name" value="HAMP"/>
    <property type="match status" value="1"/>
</dbReference>
<keyword evidence="4" id="KW-0597">Phosphoprotein</keyword>
<organism evidence="13 14">
    <name type="scientific">Nonomuraea helvata</name>
    <dbReference type="NCBI Taxonomy" id="37484"/>
    <lineage>
        <taxon>Bacteria</taxon>
        <taxon>Bacillati</taxon>
        <taxon>Actinomycetota</taxon>
        <taxon>Actinomycetes</taxon>
        <taxon>Streptosporangiales</taxon>
        <taxon>Streptosporangiaceae</taxon>
        <taxon>Nonomuraea</taxon>
    </lineage>
</organism>
<dbReference type="InterPro" id="IPR003661">
    <property type="entry name" value="HisK_dim/P_dom"/>
</dbReference>
<evidence type="ECO:0000259" key="11">
    <source>
        <dbReference type="PROSITE" id="PS50109"/>
    </source>
</evidence>
<dbReference type="RefSeq" id="WP_344986057.1">
    <property type="nucleotide sequence ID" value="NZ_BAAAXV010000001.1"/>
</dbReference>
<protein>
    <recommendedName>
        <fullName evidence="3">histidine kinase</fullName>
        <ecNumber evidence="3">2.7.13.3</ecNumber>
    </recommendedName>
</protein>
<dbReference type="InterPro" id="IPR003660">
    <property type="entry name" value="HAMP_dom"/>
</dbReference>
<dbReference type="Pfam" id="PF00672">
    <property type="entry name" value="HAMP"/>
    <property type="match status" value="1"/>
</dbReference>
<dbReference type="Gene3D" id="6.10.340.10">
    <property type="match status" value="1"/>
</dbReference>
<dbReference type="Gene3D" id="1.10.287.130">
    <property type="match status" value="1"/>
</dbReference>
<dbReference type="Proteomes" id="UP001589532">
    <property type="component" value="Unassembled WGS sequence"/>
</dbReference>
<dbReference type="GO" id="GO:0016301">
    <property type="term" value="F:kinase activity"/>
    <property type="evidence" value="ECO:0007669"/>
    <property type="project" value="UniProtKB-KW"/>
</dbReference>
<keyword evidence="8 10" id="KW-1133">Transmembrane helix</keyword>
<feature type="transmembrane region" description="Helical" evidence="10">
    <location>
        <begin position="90"/>
        <end position="113"/>
    </location>
</feature>
<evidence type="ECO:0000256" key="1">
    <source>
        <dbReference type="ARBA" id="ARBA00000085"/>
    </source>
</evidence>
<dbReference type="SMART" id="SM00388">
    <property type="entry name" value="HisKA"/>
    <property type="match status" value="1"/>
</dbReference>
<evidence type="ECO:0000256" key="10">
    <source>
        <dbReference type="SAM" id="Phobius"/>
    </source>
</evidence>
<accession>A0ABV5SBN4</accession>
<keyword evidence="10" id="KW-0472">Membrane</keyword>
<evidence type="ECO:0000313" key="13">
    <source>
        <dbReference type="EMBL" id="MFB9629045.1"/>
    </source>
</evidence>
<keyword evidence="5" id="KW-0808">Transferase</keyword>
<comment type="caution">
    <text evidence="13">The sequence shown here is derived from an EMBL/GenBank/DDBJ whole genome shotgun (WGS) entry which is preliminary data.</text>
</comment>
<dbReference type="CDD" id="cd00082">
    <property type="entry name" value="HisKA"/>
    <property type="match status" value="1"/>
</dbReference>
<keyword evidence="9" id="KW-0902">Two-component regulatory system</keyword>
<evidence type="ECO:0000313" key="14">
    <source>
        <dbReference type="Proteomes" id="UP001589532"/>
    </source>
</evidence>
<evidence type="ECO:0000256" key="5">
    <source>
        <dbReference type="ARBA" id="ARBA00022679"/>
    </source>
</evidence>
<evidence type="ECO:0000256" key="7">
    <source>
        <dbReference type="ARBA" id="ARBA00022777"/>
    </source>
</evidence>
<evidence type="ECO:0000256" key="3">
    <source>
        <dbReference type="ARBA" id="ARBA00012438"/>
    </source>
</evidence>
<evidence type="ECO:0000259" key="12">
    <source>
        <dbReference type="PROSITE" id="PS50885"/>
    </source>
</evidence>
<dbReference type="PANTHER" id="PTHR45436:SF5">
    <property type="entry name" value="SENSOR HISTIDINE KINASE TRCS"/>
    <property type="match status" value="1"/>
</dbReference>
<keyword evidence="6 10" id="KW-0812">Transmembrane</keyword>
<evidence type="ECO:0000256" key="4">
    <source>
        <dbReference type="ARBA" id="ARBA00022553"/>
    </source>
</evidence>
<dbReference type="Pfam" id="PF00512">
    <property type="entry name" value="HisKA"/>
    <property type="match status" value="1"/>
</dbReference>
<feature type="domain" description="Histidine kinase" evidence="11">
    <location>
        <begin position="175"/>
        <end position="383"/>
    </location>
</feature>
<dbReference type="SUPFAM" id="SSF47384">
    <property type="entry name" value="Homodimeric domain of signal transducing histidine kinase"/>
    <property type="match status" value="1"/>
</dbReference>
<dbReference type="Pfam" id="PF02518">
    <property type="entry name" value="HATPase_c"/>
    <property type="match status" value="1"/>
</dbReference>
<keyword evidence="7 13" id="KW-0418">Kinase</keyword>
<evidence type="ECO:0000256" key="9">
    <source>
        <dbReference type="ARBA" id="ARBA00023012"/>
    </source>
</evidence>
<dbReference type="SMART" id="SM00387">
    <property type="entry name" value="HATPase_c"/>
    <property type="match status" value="1"/>
</dbReference>
<name>A0ABV5SBN4_9ACTN</name>
<feature type="transmembrane region" description="Helical" evidence="10">
    <location>
        <begin position="12"/>
        <end position="37"/>
    </location>
</feature>
<dbReference type="PROSITE" id="PS50885">
    <property type="entry name" value="HAMP"/>
    <property type="match status" value="1"/>
</dbReference>
<dbReference type="EMBL" id="JBHMBW010000054">
    <property type="protein sequence ID" value="MFB9629045.1"/>
    <property type="molecule type" value="Genomic_DNA"/>
</dbReference>
<sequence length="390" mass="42172">MRLLALTMRLRLRLTLLYSSVFAVSGAILLGITYLLVSHAAGVFYGTGQFGGPQQGDVSYNSDRLPSLPGIARELWAQGARQREGILHELLVQSGIALAIMGVFSVALGWFVAGRALRPMAAMAATVREISARNLHERLSVQTPHDELKDLADTVDGLLARLESAFDAQKHFVANAAHELRTPLTLERALLEETLTDGEATLASYRAMTERLLALSMDQGRRLEALLMLANSERGLDRQEHFDLAAVVRRVLHTSPSWIEAVLKSAPASGDPAQIERLVANLVDNAVYYNVPDGRVNVSTGVRDGRALLSISNTGPVIPQGEIQRLFAPFQRLRTERTTYDDGHHGLGLSIVQAIASAHNAVITAHAAPAGGLLVEIAFPLQGGCPPPRK</sequence>
<keyword evidence="14" id="KW-1185">Reference proteome</keyword>
<reference evidence="13 14" key="1">
    <citation type="submission" date="2024-09" db="EMBL/GenBank/DDBJ databases">
        <authorList>
            <person name="Sun Q."/>
            <person name="Mori K."/>
        </authorList>
    </citation>
    <scope>NUCLEOTIDE SEQUENCE [LARGE SCALE GENOMIC DNA]</scope>
    <source>
        <strain evidence="13 14">JCM 3143</strain>
    </source>
</reference>
<dbReference type="InterPro" id="IPR050428">
    <property type="entry name" value="TCS_sensor_his_kinase"/>
</dbReference>
<proteinExistence type="predicted"/>
<evidence type="ECO:0000256" key="2">
    <source>
        <dbReference type="ARBA" id="ARBA00004236"/>
    </source>
</evidence>